<organism evidence="19 20">
    <name type="scientific">Achromobacter veterisilvae</name>
    <dbReference type="NCBI Taxonomy" id="2069367"/>
    <lineage>
        <taxon>Bacteria</taxon>
        <taxon>Pseudomonadati</taxon>
        <taxon>Pseudomonadota</taxon>
        <taxon>Betaproteobacteria</taxon>
        <taxon>Burkholderiales</taxon>
        <taxon>Alcaligenaceae</taxon>
        <taxon>Achromobacter</taxon>
    </lineage>
</organism>
<dbReference type="Pfam" id="PF17862">
    <property type="entry name" value="AAA_lid_3"/>
    <property type="match status" value="1"/>
</dbReference>
<feature type="transmembrane region" description="Helical" evidence="15">
    <location>
        <begin position="100"/>
        <end position="121"/>
    </location>
</feature>
<dbReference type="CDD" id="cd19501">
    <property type="entry name" value="RecA-like_FtsH"/>
    <property type="match status" value="1"/>
</dbReference>
<dbReference type="Gene3D" id="3.40.50.300">
    <property type="entry name" value="P-loop containing nucleotide triphosphate hydrolases"/>
    <property type="match status" value="1"/>
</dbReference>
<evidence type="ECO:0000256" key="4">
    <source>
        <dbReference type="ARBA" id="ARBA00022670"/>
    </source>
</evidence>
<keyword evidence="11 15" id="KW-1133">Transmembrane helix</keyword>
<dbReference type="Pfam" id="PF06480">
    <property type="entry name" value="FtsH_ext"/>
    <property type="match status" value="1"/>
</dbReference>
<dbReference type="GO" id="GO:0030163">
    <property type="term" value="P:protein catabolic process"/>
    <property type="evidence" value="ECO:0007669"/>
    <property type="project" value="UniProtKB-UniRule"/>
</dbReference>
<dbReference type="PROSITE" id="PS00674">
    <property type="entry name" value="AAA"/>
    <property type="match status" value="1"/>
</dbReference>
<evidence type="ECO:0000256" key="3">
    <source>
        <dbReference type="ARBA" id="ARBA00022475"/>
    </source>
</evidence>
<dbReference type="Gene3D" id="3.30.720.210">
    <property type="match status" value="1"/>
</dbReference>
<dbReference type="AlphaFoldDB" id="A0A446CK81"/>
<dbReference type="HAMAP" id="MF_01458">
    <property type="entry name" value="FtsH"/>
    <property type="match status" value="1"/>
</dbReference>
<dbReference type="GO" id="GO:0004176">
    <property type="term" value="F:ATP-dependent peptidase activity"/>
    <property type="evidence" value="ECO:0007669"/>
    <property type="project" value="InterPro"/>
</dbReference>
<dbReference type="GO" id="GO:0005524">
    <property type="term" value="F:ATP binding"/>
    <property type="evidence" value="ECO:0007669"/>
    <property type="project" value="UniProtKB-UniRule"/>
</dbReference>
<gene>
    <name evidence="19" type="primary">ftsH_1</name>
    <name evidence="15" type="synonym">ftsH</name>
    <name evidence="19" type="ORF">AVE30378_03029</name>
</gene>
<dbReference type="Gene3D" id="1.10.8.60">
    <property type="match status" value="1"/>
</dbReference>
<dbReference type="InterPro" id="IPR011546">
    <property type="entry name" value="Pept_M41_FtsH_extracell"/>
</dbReference>
<dbReference type="EMBL" id="UFQC01000014">
    <property type="protein sequence ID" value="SSW68292.1"/>
    <property type="molecule type" value="Genomic_DNA"/>
</dbReference>
<evidence type="ECO:0000256" key="1">
    <source>
        <dbReference type="ARBA" id="ARBA00004370"/>
    </source>
</evidence>
<keyword evidence="4 15" id="KW-0645">Protease</keyword>
<dbReference type="SUPFAM" id="SSF140990">
    <property type="entry name" value="FtsH protease domain-like"/>
    <property type="match status" value="1"/>
</dbReference>
<protein>
    <recommendedName>
        <fullName evidence="15">ATP-dependent zinc metalloprotease FtsH</fullName>
        <ecNumber evidence="15">3.4.24.-</ecNumber>
    </recommendedName>
</protein>
<dbReference type="Gene3D" id="1.20.58.760">
    <property type="entry name" value="Peptidase M41"/>
    <property type="match status" value="1"/>
</dbReference>
<dbReference type="OrthoDB" id="9809379at2"/>
<dbReference type="FunFam" id="1.10.8.60:FF:000001">
    <property type="entry name" value="ATP-dependent zinc metalloprotease FtsH"/>
    <property type="match status" value="1"/>
</dbReference>
<comment type="caution">
    <text evidence="15">Lacks conserved residue(s) required for the propagation of feature annotation.</text>
</comment>
<feature type="binding site" evidence="15">
    <location>
        <position position="420"/>
    </location>
    <ligand>
        <name>Zn(2+)</name>
        <dbReference type="ChEBI" id="CHEBI:29105"/>
        <note>catalytic</note>
    </ligand>
</feature>
<dbReference type="NCBIfam" id="TIGR01241">
    <property type="entry name" value="FtsH_fam"/>
    <property type="match status" value="1"/>
</dbReference>
<keyword evidence="6 15" id="KW-0479">Metal-binding</keyword>
<dbReference type="GO" id="GO:0005886">
    <property type="term" value="C:plasma membrane"/>
    <property type="evidence" value="ECO:0007669"/>
    <property type="project" value="UniProtKB-SubCell"/>
</dbReference>
<keyword evidence="9 15" id="KW-0862">Zinc</keyword>
<dbReference type="FunFam" id="1.20.58.760:FF:000001">
    <property type="entry name" value="ATP-dependent zinc metalloprotease FtsH"/>
    <property type="match status" value="1"/>
</dbReference>
<keyword evidence="13 15" id="KW-0472">Membrane</keyword>
<evidence type="ECO:0000256" key="17">
    <source>
        <dbReference type="SAM" id="MobiDB-lite"/>
    </source>
</evidence>
<dbReference type="EC" id="3.4.24.-" evidence="15"/>
<dbReference type="Pfam" id="PF00004">
    <property type="entry name" value="AAA"/>
    <property type="match status" value="1"/>
</dbReference>
<feature type="domain" description="AAA+ ATPase" evidence="18">
    <location>
        <begin position="186"/>
        <end position="325"/>
    </location>
</feature>
<evidence type="ECO:0000256" key="2">
    <source>
        <dbReference type="ARBA" id="ARBA00010044"/>
    </source>
</evidence>
<keyword evidence="10 15" id="KW-0067">ATP-binding</keyword>
<comment type="cofactor">
    <cofactor evidence="15">
        <name>Zn(2+)</name>
        <dbReference type="ChEBI" id="CHEBI:29105"/>
    </cofactor>
    <text evidence="15">Binds 1 zinc ion per subunit.</text>
</comment>
<evidence type="ECO:0000256" key="6">
    <source>
        <dbReference type="ARBA" id="ARBA00022723"/>
    </source>
</evidence>
<dbReference type="InterPro" id="IPR003960">
    <property type="entry name" value="ATPase_AAA_CS"/>
</dbReference>
<dbReference type="RefSeq" id="WP_129241721.1">
    <property type="nucleotide sequence ID" value="NZ_UFQC01000014.1"/>
</dbReference>
<dbReference type="Proteomes" id="UP000289465">
    <property type="component" value="Unassembled WGS sequence"/>
</dbReference>
<dbReference type="InterPro" id="IPR041569">
    <property type="entry name" value="AAA_lid_3"/>
</dbReference>
<evidence type="ECO:0000256" key="9">
    <source>
        <dbReference type="ARBA" id="ARBA00022833"/>
    </source>
</evidence>
<dbReference type="SUPFAM" id="SSF52540">
    <property type="entry name" value="P-loop containing nucleoside triphosphate hydrolases"/>
    <property type="match status" value="1"/>
</dbReference>
<comment type="subunit">
    <text evidence="15">Homohexamer.</text>
</comment>
<keyword evidence="5 15" id="KW-0812">Transmembrane</keyword>
<dbReference type="InterPro" id="IPR003959">
    <property type="entry name" value="ATPase_AAA_core"/>
</dbReference>
<evidence type="ECO:0000313" key="19">
    <source>
        <dbReference type="EMBL" id="SSW68292.1"/>
    </source>
</evidence>
<dbReference type="InterPro" id="IPR027417">
    <property type="entry name" value="P-loop_NTPase"/>
</dbReference>
<keyword evidence="3 15" id="KW-1003">Cell membrane</keyword>
<reference evidence="19 20" key="1">
    <citation type="submission" date="2018-07" db="EMBL/GenBank/DDBJ databases">
        <authorList>
            <person name="Peeters C."/>
        </authorList>
    </citation>
    <scope>NUCLEOTIDE SEQUENCE [LARGE SCALE GENOMIC DNA]</scope>
    <source>
        <strain evidence="19 20">LMG 30378</strain>
    </source>
</reference>
<proteinExistence type="inferred from homology"/>
<keyword evidence="7 15" id="KW-0547">Nucleotide-binding</keyword>
<dbReference type="GO" id="GO:0008270">
    <property type="term" value="F:zinc ion binding"/>
    <property type="evidence" value="ECO:0007669"/>
    <property type="project" value="UniProtKB-UniRule"/>
</dbReference>
<dbReference type="InterPro" id="IPR037219">
    <property type="entry name" value="Peptidase_M41-like"/>
</dbReference>
<comment type="similarity">
    <text evidence="14 15">In the central section; belongs to the AAA ATPase family.</text>
</comment>
<dbReference type="PANTHER" id="PTHR23076:SF97">
    <property type="entry name" value="ATP-DEPENDENT ZINC METALLOPROTEASE YME1L1"/>
    <property type="match status" value="1"/>
</dbReference>
<sequence>MNNSFSKVAVWMVIALVLFTVFKQFDGRAQTQDGVTYTQFMDDAKAGRIRKVDVQGDVLYVTPDAGRAYTLTSPGDLWMVSDLLKYGVQVSGKPREEQSLLMSIFVSWFPMLLLIGVWVFFMRQMQGGGRGGAFSFGKSRARMLDENTNQITFTDVAGCDEAKEDVQELVDFLRDPSKFQKLGGRIPRGVLMVGSPGTGKTLLAKAIAGEAKVPFFSISGSDFVEMFVGVGAARVRDMFENAKKHAPCIIFIDEIDAVGRQRGAGLGGGNDEREQTLNQMLVEMDGFESGQGVIVIAATNRPDVLDPALLRPGRFDRQVVVPLPDIRGREQILKVHMRKVPLSPNVDATILARGCPGFSGADLANLVNEAALFAARRNGRTVDMSDFEKAKDKIIMGAERRSIVMPEEERKNTAYHESGHAIVARMLPKTDPVHKVTIIPRGRALGVTMQLPETDRYSMDKGRLLSTIAVLFGGRIAEELFMDQMTTGASNDFERATAIARDIVTRYGMTDELGPMVYAENEGEVFLGRSVTKTTHMSEATMQKVDTEIRRIIDEQYGVARKILEDNRDKVEAMTAALLEWETIDADQINDIVEGRPPRPPKTPQGPSDTSDTPPTGLAAGGNTAAAV</sequence>
<dbReference type="GO" id="GO:0006508">
    <property type="term" value="P:proteolysis"/>
    <property type="evidence" value="ECO:0007669"/>
    <property type="project" value="UniProtKB-KW"/>
</dbReference>
<keyword evidence="8 15" id="KW-0378">Hydrolase</keyword>
<evidence type="ECO:0000256" key="10">
    <source>
        <dbReference type="ARBA" id="ARBA00022840"/>
    </source>
</evidence>
<comment type="function">
    <text evidence="15">Acts as a processive, ATP-dependent zinc metallopeptidase for both cytoplasmic and membrane proteins. Plays a role in the quality control of integral membrane proteins.</text>
</comment>
<dbReference type="PANTHER" id="PTHR23076">
    <property type="entry name" value="METALLOPROTEASE M41 FTSH"/>
    <property type="match status" value="1"/>
</dbReference>
<feature type="binding site" evidence="15">
    <location>
        <position position="492"/>
    </location>
    <ligand>
        <name>Zn(2+)</name>
        <dbReference type="ChEBI" id="CHEBI:29105"/>
        <note>catalytic</note>
    </ligand>
</feature>
<comment type="similarity">
    <text evidence="16">Belongs to the AAA ATPase family.</text>
</comment>
<dbReference type="GO" id="GO:0016887">
    <property type="term" value="F:ATP hydrolysis activity"/>
    <property type="evidence" value="ECO:0007669"/>
    <property type="project" value="UniProtKB-UniRule"/>
</dbReference>
<dbReference type="Pfam" id="PF01434">
    <property type="entry name" value="Peptidase_M41"/>
    <property type="match status" value="1"/>
</dbReference>
<evidence type="ECO:0000256" key="12">
    <source>
        <dbReference type="ARBA" id="ARBA00023049"/>
    </source>
</evidence>
<feature type="region of interest" description="Disordered" evidence="17">
    <location>
        <begin position="589"/>
        <end position="628"/>
    </location>
</feature>
<evidence type="ECO:0000256" key="8">
    <source>
        <dbReference type="ARBA" id="ARBA00022801"/>
    </source>
</evidence>
<feature type="binding site" evidence="15">
    <location>
        <begin position="194"/>
        <end position="201"/>
    </location>
    <ligand>
        <name>ATP</name>
        <dbReference type="ChEBI" id="CHEBI:30616"/>
    </ligand>
</feature>
<evidence type="ECO:0000256" key="5">
    <source>
        <dbReference type="ARBA" id="ARBA00022692"/>
    </source>
</evidence>
<evidence type="ECO:0000256" key="11">
    <source>
        <dbReference type="ARBA" id="ARBA00022989"/>
    </source>
</evidence>
<accession>A0A446CK81</accession>
<dbReference type="FunFam" id="3.40.50.300:FF:000001">
    <property type="entry name" value="ATP-dependent zinc metalloprotease FtsH"/>
    <property type="match status" value="1"/>
</dbReference>
<name>A0A446CK81_9BURK</name>
<evidence type="ECO:0000256" key="13">
    <source>
        <dbReference type="ARBA" id="ARBA00023136"/>
    </source>
</evidence>
<evidence type="ECO:0000256" key="7">
    <source>
        <dbReference type="ARBA" id="ARBA00022741"/>
    </source>
</evidence>
<dbReference type="InterPro" id="IPR003593">
    <property type="entry name" value="AAA+_ATPase"/>
</dbReference>
<feature type="binding site" evidence="15">
    <location>
        <position position="416"/>
    </location>
    <ligand>
        <name>Zn(2+)</name>
        <dbReference type="ChEBI" id="CHEBI:29105"/>
        <note>catalytic</note>
    </ligand>
</feature>
<comment type="similarity">
    <text evidence="2 15">In the C-terminal section; belongs to the peptidase M41 family.</text>
</comment>
<evidence type="ECO:0000313" key="20">
    <source>
        <dbReference type="Proteomes" id="UP000289465"/>
    </source>
</evidence>
<evidence type="ECO:0000259" key="18">
    <source>
        <dbReference type="SMART" id="SM00382"/>
    </source>
</evidence>
<feature type="compositionally biased region" description="Low complexity" evidence="17">
    <location>
        <begin position="613"/>
        <end position="628"/>
    </location>
</feature>
<dbReference type="SMART" id="SM00382">
    <property type="entry name" value="AAA"/>
    <property type="match status" value="1"/>
</dbReference>
<keyword evidence="12 15" id="KW-0482">Metalloprotease</keyword>
<dbReference type="InterPro" id="IPR005936">
    <property type="entry name" value="FtsH"/>
</dbReference>
<dbReference type="InterPro" id="IPR000642">
    <property type="entry name" value="Peptidase_M41"/>
</dbReference>
<evidence type="ECO:0000256" key="14">
    <source>
        <dbReference type="ARBA" id="ARBA00061570"/>
    </source>
</evidence>
<evidence type="ECO:0000256" key="15">
    <source>
        <dbReference type="HAMAP-Rule" id="MF_01458"/>
    </source>
</evidence>
<feature type="active site" evidence="15">
    <location>
        <position position="417"/>
    </location>
</feature>
<evidence type="ECO:0000256" key="16">
    <source>
        <dbReference type="RuleBase" id="RU003651"/>
    </source>
</evidence>
<dbReference type="GO" id="GO:0004222">
    <property type="term" value="F:metalloendopeptidase activity"/>
    <property type="evidence" value="ECO:0007669"/>
    <property type="project" value="InterPro"/>
</dbReference>
<comment type="subcellular location">
    <subcellularLocation>
        <location evidence="15">Cell membrane</location>
        <topology evidence="15">Multi-pass membrane protein</topology>
        <orientation evidence="15">Cytoplasmic side</orientation>
    </subcellularLocation>
    <subcellularLocation>
        <location evidence="1">Membrane</location>
    </subcellularLocation>
</comment>